<evidence type="ECO:0000256" key="2">
    <source>
        <dbReference type="ARBA" id="ARBA00023287"/>
    </source>
</evidence>
<proteinExistence type="predicted"/>
<dbReference type="PIRSF" id="PIRSF021292">
    <property type="entry name" value="Competence_ComGD"/>
    <property type="match status" value="1"/>
</dbReference>
<dbReference type="Proteomes" id="UP000199017">
    <property type="component" value="Unassembled WGS sequence"/>
</dbReference>
<evidence type="ECO:0000256" key="1">
    <source>
        <dbReference type="ARBA" id="ARBA00004241"/>
    </source>
</evidence>
<dbReference type="GO" id="GO:0030420">
    <property type="term" value="P:establishment of competence for transformation"/>
    <property type="evidence" value="ECO:0007669"/>
    <property type="project" value="UniProtKB-KW"/>
</dbReference>
<gene>
    <name evidence="4" type="ORF">SAMN05216352_1017</name>
</gene>
<evidence type="ECO:0000256" key="3">
    <source>
        <dbReference type="SAM" id="Phobius"/>
    </source>
</evidence>
<dbReference type="EMBL" id="FNDU01000001">
    <property type="protein sequence ID" value="SDH33974.1"/>
    <property type="molecule type" value="Genomic_DNA"/>
</dbReference>
<protein>
    <submittedName>
        <fullName evidence="4">Competence protein ComGD</fullName>
    </submittedName>
</protein>
<keyword evidence="3" id="KW-0812">Transmembrane</keyword>
<dbReference type="SUPFAM" id="SSF54523">
    <property type="entry name" value="Pili subunits"/>
    <property type="match status" value="1"/>
</dbReference>
<dbReference type="OrthoDB" id="1653576at2"/>
<dbReference type="RefSeq" id="WP_091579196.1">
    <property type="nucleotide sequence ID" value="NZ_FNDU01000001.1"/>
</dbReference>
<dbReference type="InterPro" id="IPR045584">
    <property type="entry name" value="Pilin-like"/>
</dbReference>
<sequence length="143" mass="16609">MNKGHTLVEMLIVLLIITAAIGIPLLSFQSLKEKTSIDNFLEVLAADIRYAQQYAYANEKMVFFNMQNNYYYVRTMEMAAEPLKERKIPNEVIFEKGSLDLRDVTYNHNGNIKKAGTILIHTPKVKYRLVFLLGKGRFYIEER</sequence>
<dbReference type="InterPro" id="IPR012902">
    <property type="entry name" value="N_methyl_site"/>
</dbReference>
<keyword evidence="3" id="KW-1133">Transmembrane helix</keyword>
<comment type="subcellular location">
    <subcellularLocation>
        <location evidence="1">Cell surface</location>
    </subcellularLocation>
</comment>
<dbReference type="Pfam" id="PF07963">
    <property type="entry name" value="N_methyl"/>
    <property type="match status" value="1"/>
</dbReference>
<dbReference type="STRING" id="930129.SAMN05216352_1017"/>
<keyword evidence="5" id="KW-1185">Reference proteome</keyword>
<keyword evidence="3" id="KW-0472">Membrane</keyword>
<reference evidence="4 5" key="1">
    <citation type="submission" date="2016-10" db="EMBL/GenBank/DDBJ databases">
        <authorList>
            <person name="de Groot N.N."/>
        </authorList>
    </citation>
    <scope>NUCLEOTIDE SEQUENCE [LARGE SCALE GENOMIC DNA]</scope>
    <source>
        <strain evidence="5">P4B,CCM 7963,CECT 7998,DSM 25260,IBRC-M 10614,KCTC 13821</strain>
    </source>
</reference>
<dbReference type="InterPro" id="IPR016785">
    <property type="entry name" value="ComGD"/>
</dbReference>
<dbReference type="AlphaFoldDB" id="A0A1G8BLN5"/>
<dbReference type="GO" id="GO:0009986">
    <property type="term" value="C:cell surface"/>
    <property type="evidence" value="ECO:0007669"/>
    <property type="project" value="UniProtKB-SubCell"/>
</dbReference>
<organism evidence="4 5">
    <name type="scientific">Alteribacillus bidgolensis</name>
    <dbReference type="NCBI Taxonomy" id="930129"/>
    <lineage>
        <taxon>Bacteria</taxon>
        <taxon>Bacillati</taxon>
        <taxon>Bacillota</taxon>
        <taxon>Bacilli</taxon>
        <taxon>Bacillales</taxon>
        <taxon>Bacillaceae</taxon>
        <taxon>Alteribacillus</taxon>
    </lineage>
</organism>
<accession>A0A1G8BLN5</accession>
<evidence type="ECO:0000313" key="5">
    <source>
        <dbReference type="Proteomes" id="UP000199017"/>
    </source>
</evidence>
<evidence type="ECO:0000313" key="4">
    <source>
        <dbReference type="EMBL" id="SDH33974.1"/>
    </source>
</evidence>
<keyword evidence="2" id="KW-0178">Competence</keyword>
<feature type="transmembrane region" description="Helical" evidence="3">
    <location>
        <begin position="6"/>
        <end position="26"/>
    </location>
</feature>
<name>A0A1G8BLN5_9BACI</name>
<dbReference type="NCBIfam" id="NF040982">
    <property type="entry name" value="ComGD"/>
    <property type="match status" value="1"/>
</dbReference>